<keyword evidence="1" id="KW-0574">Periplasm</keyword>
<dbReference type="Gene3D" id="1.25.40.10">
    <property type="entry name" value="Tetratricopeptide repeat domain"/>
    <property type="match status" value="1"/>
</dbReference>
<evidence type="ECO:0000313" key="4">
    <source>
        <dbReference type="EMBL" id="QCU90388.1"/>
    </source>
</evidence>
<feature type="domain" description="YbgF trimerisation" evidence="3">
    <location>
        <begin position="56"/>
        <end position="126"/>
    </location>
</feature>
<feature type="chain" id="PRO_5021057175" description="Cell division coordinator CpoB" evidence="1">
    <location>
        <begin position="52"/>
        <end position="340"/>
    </location>
</feature>
<proteinExistence type="inferred from homology"/>
<dbReference type="HAMAP" id="MF_02066">
    <property type="entry name" value="CpoB"/>
    <property type="match status" value="1"/>
</dbReference>
<dbReference type="Gene3D" id="1.20.5.110">
    <property type="match status" value="1"/>
</dbReference>
<accession>A0A4P9K694</accession>
<comment type="function">
    <text evidence="1">Mediates coordination of peptidoglycan synthesis and outer membrane constriction during cell division.</text>
</comment>
<evidence type="ECO:0000256" key="1">
    <source>
        <dbReference type="HAMAP-Rule" id="MF_02066"/>
    </source>
</evidence>
<dbReference type="GO" id="GO:0043093">
    <property type="term" value="P:FtsZ-dependent cytokinesis"/>
    <property type="evidence" value="ECO:0007669"/>
    <property type="project" value="UniProtKB-UniRule"/>
</dbReference>
<keyword evidence="1" id="KW-0131">Cell cycle</keyword>
<evidence type="ECO:0000259" key="3">
    <source>
        <dbReference type="Pfam" id="PF16331"/>
    </source>
</evidence>
<name>A0A4P9K694_9GAMM</name>
<dbReference type="InterPro" id="IPR032519">
    <property type="entry name" value="YbgF_tri"/>
</dbReference>
<dbReference type="GO" id="GO:0030288">
    <property type="term" value="C:outer membrane-bounded periplasmic space"/>
    <property type="evidence" value="ECO:0007669"/>
    <property type="project" value="UniProtKB-UniRule"/>
</dbReference>
<feature type="region of interest" description="Disordered" evidence="2">
    <location>
        <begin position="151"/>
        <end position="203"/>
    </location>
</feature>
<keyword evidence="1" id="KW-0732">Signal</keyword>
<dbReference type="Pfam" id="PF13174">
    <property type="entry name" value="TPR_6"/>
    <property type="match status" value="1"/>
</dbReference>
<evidence type="ECO:0000313" key="5">
    <source>
        <dbReference type="Proteomes" id="UP000304864"/>
    </source>
</evidence>
<keyword evidence="1" id="KW-0175">Coiled coil</keyword>
<comment type="similarity">
    <text evidence="1">Belongs to the CpoB family.</text>
</comment>
<dbReference type="EMBL" id="CP040602">
    <property type="protein sequence ID" value="QCU90388.1"/>
    <property type="molecule type" value="Genomic_DNA"/>
</dbReference>
<dbReference type="InterPro" id="IPR019734">
    <property type="entry name" value="TPR_rpt"/>
</dbReference>
<dbReference type="Proteomes" id="UP000304864">
    <property type="component" value="Chromosome"/>
</dbReference>
<dbReference type="AlphaFoldDB" id="A0A4P9K694"/>
<keyword evidence="1" id="KW-0132">Cell division</keyword>
<dbReference type="Pfam" id="PF13432">
    <property type="entry name" value="TPR_16"/>
    <property type="match status" value="1"/>
</dbReference>
<reference evidence="4 5" key="1">
    <citation type="submission" date="2019-05" db="EMBL/GenBank/DDBJ databases">
        <title>Thiomicrorhabdus sediminis sp. nov, a novel sulfur-oxidizing bacterium isolated from coastal sediment.</title>
        <authorList>
            <person name="Liu X."/>
        </authorList>
    </citation>
    <scope>NUCLEOTIDE SEQUENCE [LARGE SCALE GENOMIC DNA]</scope>
    <source>
        <strain evidence="4 5">G1</strain>
    </source>
</reference>
<feature type="signal peptide" evidence="1">
    <location>
        <begin position="1"/>
        <end position="51"/>
    </location>
</feature>
<dbReference type="InterPro" id="IPR034706">
    <property type="entry name" value="CpoB"/>
</dbReference>
<feature type="coiled-coil region" evidence="1">
    <location>
        <begin position="73"/>
        <end position="114"/>
    </location>
</feature>
<dbReference type="InterPro" id="IPR011990">
    <property type="entry name" value="TPR-like_helical_dom_sf"/>
</dbReference>
<comment type="subcellular location">
    <subcellularLocation>
        <location evidence="1">Periplasm</location>
    </subcellularLocation>
</comment>
<gene>
    <name evidence="4" type="primary">ybgF</name>
    <name evidence="1" type="synonym">cpoB</name>
    <name evidence="4" type="ORF">FE785_06975</name>
</gene>
<evidence type="ECO:0000256" key="2">
    <source>
        <dbReference type="SAM" id="MobiDB-lite"/>
    </source>
</evidence>
<sequence precursor="true">MGEKSPCRNCNSIIAKQMANKMIRAFSNFKQKALVSSLAALLMMPLAPSHAAQGASLDERVQRLERMMENPVLLQLSRRLGDQQREIQQLQDANDRLKRQMQLLQKKLDARYSETDQRLSVLEGNGSTDAQLAPAASNAAPAMPAITAPAAPNAEAPAATDSNPAAAPASTSLEQTQAAKTEPETPQPNQQAALVEQPAETATPAEHVMQPIQTHKPTDAEQLAYKNAFSLMRASKYDESIKAFEAFLTQYPKSQLASNAAYWSGEGYLIKGDNESALKAFQIVINSYPQSPKVPDAKLRAGDCFANLNQPGKAKVMYEEVISSRPSSRAAETAKKRLEK</sequence>
<dbReference type="SUPFAM" id="SSF48452">
    <property type="entry name" value="TPR-like"/>
    <property type="match status" value="1"/>
</dbReference>
<organism evidence="4 5">
    <name type="scientific">Thiomicrorhabdus sediminis</name>
    <dbReference type="NCBI Taxonomy" id="2580412"/>
    <lineage>
        <taxon>Bacteria</taxon>
        <taxon>Pseudomonadati</taxon>
        <taxon>Pseudomonadota</taxon>
        <taxon>Gammaproteobacteria</taxon>
        <taxon>Thiotrichales</taxon>
        <taxon>Piscirickettsiaceae</taxon>
        <taxon>Thiomicrorhabdus</taxon>
    </lineage>
</organism>
<dbReference type="InterPro" id="IPR014162">
    <property type="entry name" value="CpoB_C"/>
</dbReference>
<dbReference type="OrthoDB" id="9768142at2"/>
<dbReference type="KEGG" id="thig:FE785_06975"/>
<dbReference type="GO" id="GO:0070206">
    <property type="term" value="P:protein trimerization"/>
    <property type="evidence" value="ECO:0007669"/>
    <property type="project" value="InterPro"/>
</dbReference>
<dbReference type="Pfam" id="PF16331">
    <property type="entry name" value="TolA_bind_tri"/>
    <property type="match status" value="1"/>
</dbReference>
<dbReference type="NCBIfam" id="TIGR02795">
    <property type="entry name" value="tol_pal_ybgF"/>
    <property type="match status" value="1"/>
</dbReference>
<feature type="compositionally biased region" description="Low complexity" evidence="2">
    <location>
        <begin position="151"/>
        <end position="172"/>
    </location>
</feature>
<keyword evidence="5" id="KW-1185">Reference proteome</keyword>
<protein>
    <recommendedName>
        <fullName evidence="1">Cell division coordinator CpoB</fullName>
    </recommendedName>
</protein>